<dbReference type="InterPro" id="IPR025676">
    <property type="entry name" value="Clr5_dom"/>
</dbReference>
<feature type="domain" description="Clr5" evidence="1">
    <location>
        <begin position="29"/>
        <end position="78"/>
    </location>
</feature>
<protein>
    <recommendedName>
        <fullName evidence="1">Clr5 domain-containing protein</fullName>
    </recommendedName>
</protein>
<evidence type="ECO:0000259" key="1">
    <source>
        <dbReference type="Pfam" id="PF14420"/>
    </source>
</evidence>
<reference evidence="2 3" key="1">
    <citation type="submission" date="2023-08" db="EMBL/GenBank/DDBJ databases">
        <title>Black Yeasts Isolated from many extreme environments.</title>
        <authorList>
            <person name="Coleine C."/>
            <person name="Stajich J.E."/>
            <person name="Selbmann L."/>
        </authorList>
    </citation>
    <scope>NUCLEOTIDE SEQUENCE [LARGE SCALE GENOMIC DNA]</scope>
    <source>
        <strain evidence="2 3">CCFEE 5885</strain>
    </source>
</reference>
<accession>A0ABR0KN55</accession>
<evidence type="ECO:0000313" key="3">
    <source>
        <dbReference type="Proteomes" id="UP001345013"/>
    </source>
</evidence>
<dbReference type="Pfam" id="PF14420">
    <property type="entry name" value="Clr5"/>
    <property type="match status" value="1"/>
</dbReference>
<name>A0ABR0KN55_9EURO</name>
<organism evidence="2 3">
    <name type="scientific">Lithohypha guttulata</name>
    <dbReference type="NCBI Taxonomy" id="1690604"/>
    <lineage>
        <taxon>Eukaryota</taxon>
        <taxon>Fungi</taxon>
        <taxon>Dikarya</taxon>
        <taxon>Ascomycota</taxon>
        <taxon>Pezizomycotina</taxon>
        <taxon>Eurotiomycetes</taxon>
        <taxon>Chaetothyriomycetidae</taxon>
        <taxon>Chaetothyriales</taxon>
        <taxon>Trichomeriaceae</taxon>
        <taxon>Lithohypha</taxon>
    </lineage>
</organism>
<proteinExistence type="predicted"/>
<evidence type="ECO:0000313" key="2">
    <source>
        <dbReference type="EMBL" id="KAK5101482.1"/>
    </source>
</evidence>
<comment type="caution">
    <text evidence="2">The sequence shown here is derived from an EMBL/GenBank/DDBJ whole genome shotgun (WGS) entry which is preliminary data.</text>
</comment>
<dbReference type="Proteomes" id="UP001345013">
    <property type="component" value="Unassembled WGS sequence"/>
</dbReference>
<sequence length="161" mass="18378">MDPLQFSAHTQQPGDAALIARLKEIKIFDKKWELLKDVLASLFAKESVGTIANAIERRFHFHANEEAYKYRFKRWGWTGKKNSARVPKAIKQELLSRAQKRAARGKSTVAEYQGQIIHPQRLQSEISSLSNNDNLTMSKIFHGTTGNNQHFGSYMPFSESL</sequence>
<dbReference type="EMBL" id="JAVRRG010000004">
    <property type="protein sequence ID" value="KAK5101482.1"/>
    <property type="molecule type" value="Genomic_DNA"/>
</dbReference>
<gene>
    <name evidence="2" type="ORF">LTR24_000538</name>
</gene>
<keyword evidence="3" id="KW-1185">Reference proteome</keyword>